<feature type="compositionally biased region" description="Low complexity" evidence="3">
    <location>
        <begin position="180"/>
        <end position="192"/>
    </location>
</feature>
<reference evidence="4" key="1">
    <citation type="submission" date="2021-02" db="EMBL/GenBank/DDBJ databases">
        <authorList>
            <person name="Dougan E. K."/>
            <person name="Rhodes N."/>
            <person name="Thang M."/>
            <person name="Chan C."/>
        </authorList>
    </citation>
    <scope>NUCLEOTIDE SEQUENCE</scope>
</reference>
<feature type="compositionally biased region" description="Polar residues" evidence="3">
    <location>
        <begin position="257"/>
        <end position="266"/>
    </location>
</feature>
<evidence type="ECO:0000256" key="1">
    <source>
        <dbReference type="ARBA" id="ARBA00022737"/>
    </source>
</evidence>
<evidence type="ECO:0000313" key="4">
    <source>
        <dbReference type="EMBL" id="CAE8650790.1"/>
    </source>
</evidence>
<feature type="region of interest" description="Disordered" evidence="3">
    <location>
        <begin position="180"/>
        <end position="272"/>
    </location>
</feature>
<protein>
    <submittedName>
        <fullName evidence="4">Uncharacterized protein</fullName>
    </submittedName>
</protein>
<gene>
    <name evidence="4" type="ORF">PGLA2088_LOCUS8582</name>
</gene>
<dbReference type="PANTHER" id="PTHR22904">
    <property type="entry name" value="TPR REPEAT CONTAINING PROTEIN"/>
    <property type="match status" value="1"/>
</dbReference>
<evidence type="ECO:0000313" key="5">
    <source>
        <dbReference type="Proteomes" id="UP000626109"/>
    </source>
</evidence>
<evidence type="ECO:0000256" key="2">
    <source>
        <dbReference type="ARBA" id="ARBA00022803"/>
    </source>
</evidence>
<feature type="non-terminal residue" evidence="4">
    <location>
        <position position="1"/>
    </location>
</feature>
<sequence>ALNLAYETLRDSARREPYDTVWLKAKEEALPAHQRSDIFRRRGNELYSKAKELTKGAFSILAVQESVKLYQAAMTNYGKAVDLMPHDHRLFSNRALCYFAVEDWGRCREDAARCTRLRPDFMKGWYLLVKALWQMGSKDEALQELINGLATIPGCRDLLDLQASLAGSKESGSMYAASRSVSPVVTPSVSRAPTPPPGTSTLPYMAVRRPAASSRSPGPGQRPVSPALLAAGSDVGGSRSGRSPGRPGGHTFGGSPHKSSSRSPNAAVSRLPCPPSRNSPFCLDGSLSCPRGTLDRLLQTSQVVLPWADWRPAFRPLRQPCGLQVLRWGLAAVQRLGAHTHLDRPGGLGRASTWPVPLATGAAALTRTKASRRPSADLRRRAAA</sequence>
<dbReference type="AlphaFoldDB" id="A0A813IIP8"/>
<organism evidence="4 5">
    <name type="scientific">Polarella glacialis</name>
    <name type="common">Dinoflagellate</name>
    <dbReference type="NCBI Taxonomy" id="89957"/>
    <lineage>
        <taxon>Eukaryota</taxon>
        <taxon>Sar</taxon>
        <taxon>Alveolata</taxon>
        <taxon>Dinophyceae</taxon>
        <taxon>Suessiales</taxon>
        <taxon>Suessiaceae</taxon>
        <taxon>Polarella</taxon>
    </lineage>
</organism>
<dbReference type="Gene3D" id="1.25.40.10">
    <property type="entry name" value="Tetratricopeptide repeat domain"/>
    <property type="match status" value="1"/>
</dbReference>
<dbReference type="SUPFAM" id="SSF48452">
    <property type="entry name" value="TPR-like"/>
    <property type="match status" value="1"/>
</dbReference>
<dbReference type="GO" id="GO:0051879">
    <property type="term" value="F:Hsp90 protein binding"/>
    <property type="evidence" value="ECO:0007669"/>
    <property type="project" value="TreeGrafter"/>
</dbReference>
<dbReference type="Proteomes" id="UP000626109">
    <property type="component" value="Unassembled WGS sequence"/>
</dbReference>
<keyword evidence="1" id="KW-0677">Repeat</keyword>
<evidence type="ECO:0000256" key="3">
    <source>
        <dbReference type="SAM" id="MobiDB-lite"/>
    </source>
</evidence>
<dbReference type="PANTHER" id="PTHR22904:SF523">
    <property type="entry name" value="STRESS-INDUCED-PHOSPHOPROTEIN 1"/>
    <property type="match status" value="1"/>
</dbReference>
<name>A0A813IIP8_POLGL</name>
<proteinExistence type="predicted"/>
<dbReference type="InterPro" id="IPR011990">
    <property type="entry name" value="TPR-like_helical_dom_sf"/>
</dbReference>
<accession>A0A813IIP8</accession>
<keyword evidence="2" id="KW-0802">TPR repeat</keyword>
<comment type="caution">
    <text evidence="4">The sequence shown here is derived from an EMBL/GenBank/DDBJ whole genome shotgun (WGS) entry which is preliminary data.</text>
</comment>
<dbReference type="EMBL" id="CAJNNW010009203">
    <property type="protein sequence ID" value="CAE8650790.1"/>
    <property type="molecule type" value="Genomic_DNA"/>
</dbReference>